<name>A0A0B6WVG4_9BACT</name>
<dbReference type="GO" id="GO:0016020">
    <property type="term" value="C:membrane"/>
    <property type="evidence" value="ECO:0007669"/>
    <property type="project" value="TreeGrafter"/>
</dbReference>
<keyword evidence="2" id="KW-0276">Fatty acid metabolism</keyword>
<keyword evidence="1 5" id="KW-0436">Ligase</keyword>
<accession>A0A0B6WVG4</accession>
<dbReference type="EC" id="6.2.1.3" evidence="5"/>
<keyword evidence="3" id="KW-0443">Lipid metabolism</keyword>
<dbReference type="InterPro" id="IPR020845">
    <property type="entry name" value="AMP-binding_CS"/>
</dbReference>
<organism evidence="5 6">
    <name type="scientific">Pyrinomonas methylaliphatogenes</name>
    <dbReference type="NCBI Taxonomy" id="454194"/>
    <lineage>
        <taxon>Bacteria</taxon>
        <taxon>Pseudomonadati</taxon>
        <taxon>Acidobacteriota</taxon>
        <taxon>Blastocatellia</taxon>
        <taxon>Blastocatellales</taxon>
        <taxon>Pyrinomonadaceae</taxon>
        <taxon>Pyrinomonas</taxon>
    </lineage>
</organism>
<evidence type="ECO:0000256" key="3">
    <source>
        <dbReference type="ARBA" id="ARBA00023098"/>
    </source>
</evidence>
<sequence length="600" mass="67919">MRYKNVYALFRERVAQMRDRPAFWERGPTGWTSIGWAEWERDAHRFAWALLAEGLTPGAAVCILAGNAPVWPTSDVGTIIAGGVSVGIYPTSSAEQCRYIIDHSDAEFVVVDTVAQAEKIMRVRHELPKLKGIIAVDEEAARRFALVAYREFLRRGEAARARVEAEQRRRASEAHADETAIIVYTSGTTGLPKGACLSHRYIINSVESLRATVPIYDWDVTFSYLPYCHVAERISGLYNRLYAGTAAHFVTDISKLDEYMTEVRPTVFASLPRFFEKIYARIQSDLARDTERERAAFREALKLGHQVASLRRARQQIPSELQREYERRARPVLARVHDYFGGRLRLATSGGAPLPVEIGEFFDACGITILQAYGLTENVCVAFNRPDRYKFDAVGPPMPGCEVRIAEDGEIMVRSQMMFSGYYKEPERTAEVVRDGWLLTGDLGELDADGFLRITGRKKELIVTSTGKKIAPSFIENLLKAEPLISQAFVYGEGRSYLVALLTLNRAEAERWARSSGIAFKDFAELITRPEIEAMVRRAVEQVNARVSSTEQIKRFLILDRDFEIERDELTPTLKLRRETIARHFADQIAWLYGEARPID</sequence>
<dbReference type="Gene3D" id="3.40.50.12780">
    <property type="entry name" value="N-terminal domain of ligase-like"/>
    <property type="match status" value="1"/>
</dbReference>
<protein>
    <submittedName>
        <fullName evidence="5">AMP-forming long-chain acyl-CoA synthetase</fullName>
        <ecNumber evidence="5">6.2.1.3</ecNumber>
    </submittedName>
</protein>
<evidence type="ECO:0000256" key="2">
    <source>
        <dbReference type="ARBA" id="ARBA00022832"/>
    </source>
</evidence>
<dbReference type="Pfam" id="PF23562">
    <property type="entry name" value="AMP-binding_C_3"/>
    <property type="match status" value="1"/>
</dbReference>
<feature type="domain" description="AMP-dependent synthetase/ligase" evidence="4">
    <location>
        <begin position="10"/>
        <end position="423"/>
    </location>
</feature>
<dbReference type="SUPFAM" id="SSF56801">
    <property type="entry name" value="Acetyl-CoA synthetase-like"/>
    <property type="match status" value="1"/>
</dbReference>
<reference evidence="5 6" key="1">
    <citation type="submission" date="2013-12" db="EMBL/GenBank/DDBJ databases">
        <authorList>
            <person name="Stott M."/>
        </authorList>
    </citation>
    <scope>NUCLEOTIDE SEQUENCE [LARGE SCALE GENOMIC DNA]</scope>
    <source>
        <strain evidence="5 6">K22</strain>
    </source>
</reference>
<dbReference type="GO" id="GO:0004467">
    <property type="term" value="F:long-chain fatty acid-CoA ligase activity"/>
    <property type="evidence" value="ECO:0007669"/>
    <property type="project" value="UniProtKB-EC"/>
</dbReference>
<evidence type="ECO:0000259" key="4">
    <source>
        <dbReference type="Pfam" id="PF00501"/>
    </source>
</evidence>
<reference evidence="5 6" key="2">
    <citation type="submission" date="2015-01" db="EMBL/GenBank/DDBJ databases">
        <title>Complete genome sequence of Pyrinomonas methylaliphatogenes type strain K22T.</title>
        <authorList>
            <person name="Lee K.C.Y."/>
            <person name="Power J.F."/>
            <person name="Dunfield P.F."/>
            <person name="Morgan X.C."/>
            <person name="Huttenhower C."/>
            <person name="Stott M.B."/>
        </authorList>
    </citation>
    <scope>NUCLEOTIDE SEQUENCE [LARGE SCALE GENOMIC DNA]</scope>
    <source>
        <strain evidence="5 6">K22</strain>
    </source>
</reference>
<dbReference type="PROSITE" id="PS00455">
    <property type="entry name" value="AMP_BINDING"/>
    <property type="match status" value="1"/>
</dbReference>
<gene>
    <name evidence="5" type="ORF">PYK22_00762</name>
</gene>
<dbReference type="EMBL" id="CBXV010000003">
    <property type="protein sequence ID" value="CDM64767.1"/>
    <property type="molecule type" value="Genomic_DNA"/>
</dbReference>
<dbReference type="CDD" id="cd05907">
    <property type="entry name" value="VL_LC_FACS_like"/>
    <property type="match status" value="1"/>
</dbReference>
<dbReference type="Pfam" id="PF00501">
    <property type="entry name" value="AMP-binding"/>
    <property type="match status" value="1"/>
</dbReference>
<dbReference type="OrthoDB" id="9765680at2"/>
<dbReference type="PANTHER" id="PTHR43272">
    <property type="entry name" value="LONG-CHAIN-FATTY-ACID--COA LIGASE"/>
    <property type="match status" value="1"/>
</dbReference>
<dbReference type="InterPro" id="IPR000873">
    <property type="entry name" value="AMP-dep_synth/lig_dom"/>
</dbReference>
<proteinExistence type="predicted"/>
<dbReference type="InterPro" id="IPR042099">
    <property type="entry name" value="ANL_N_sf"/>
</dbReference>
<keyword evidence="6" id="KW-1185">Reference proteome</keyword>
<evidence type="ECO:0000256" key="1">
    <source>
        <dbReference type="ARBA" id="ARBA00022598"/>
    </source>
</evidence>
<evidence type="ECO:0000313" key="6">
    <source>
        <dbReference type="Proteomes" id="UP000031518"/>
    </source>
</evidence>
<dbReference type="Proteomes" id="UP000031518">
    <property type="component" value="Unassembled WGS sequence"/>
</dbReference>
<dbReference type="STRING" id="454194.PYK22_00762"/>
<dbReference type="PANTHER" id="PTHR43272:SF32">
    <property type="entry name" value="AMP-DEPENDENT SYNTHETASE_LIGASE DOMAIN-CONTAINING PROTEIN"/>
    <property type="match status" value="1"/>
</dbReference>
<dbReference type="RefSeq" id="WP_041974648.1">
    <property type="nucleotide sequence ID" value="NZ_CBXV010000003.1"/>
</dbReference>
<dbReference type="AlphaFoldDB" id="A0A0B6WVG4"/>
<evidence type="ECO:0000313" key="5">
    <source>
        <dbReference type="EMBL" id="CDM64767.1"/>
    </source>
</evidence>